<keyword evidence="3" id="KW-1185">Reference proteome</keyword>
<organism evidence="2 3">
    <name type="scientific">Streptomyces canarius</name>
    <dbReference type="NCBI Taxonomy" id="285453"/>
    <lineage>
        <taxon>Bacteria</taxon>
        <taxon>Bacillati</taxon>
        <taxon>Actinomycetota</taxon>
        <taxon>Actinomycetes</taxon>
        <taxon>Kitasatosporales</taxon>
        <taxon>Streptomycetaceae</taxon>
        <taxon>Streptomyces</taxon>
    </lineage>
</organism>
<protein>
    <submittedName>
        <fullName evidence="2">Uncharacterized protein</fullName>
    </submittedName>
</protein>
<evidence type="ECO:0000313" key="3">
    <source>
        <dbReference type="Proteomes" id="UP000653644"/>
    </source>
</evidence>
<dbReference type="Proteomes" id="UP000653644">
    <property type="component" value="Unassembled WGS sequence"/>
</dbReference>
<proteinExistence type="predicted"/>
<evidence type="ECO:0000256" key="1">
    <source>
        <dbReference type="SAM" id="MobiDB-lite"/>
    </source>
</evidence>
<sequence>MRRWPAFRDSASALRRCAAGARAPVTRPAGRRRVRLDANGSRPLPAGDDAESEPERVAVRGEAAGPLPPS</sequence>
<gene>
    <name evidence="2" type="ORF">GCM10010345_81610</name>
</gene>
<reference evidence="3" key="1">
    <citation type="journal article" date="2019" name="Int. J. Syst. Evol. Microbiol.">
        <title>The Global Catalogue of Microorganisms (GCM) 10K type strain sequencing project: providing services to taxonomists for standard genome sequencing and annotation.</title>
        <authorList>
            <consortium name="The Broad Institute Genomics Platform"/>
            <consortium name="The Broad Institute Genome Sequencing Center for Infectious Disease"/>
            <person name="Wu L."/>
            <person name="Ma J."/>
        </authorList>
    </citation>
    <scope>NUCLEOTIDE SEQUENCE [LARGE SCALE GENOMIC DNA]</scope>
    <source>
        <strain evidence="3">JCM 4733</strain>
    </source>
</reference>
<comment type="caution">
    <text evidence="2">The sequence shown here is derived from an EMBL/GenBank/DDBJ whole genome shotgun (WGS) entry which is preliminary data.</text>
</comment>
<name>A0ABQ3D9S4_9ACTN</name>
<evidence type="ECO:0000313" key="2">
    <source>
        <dbReference type="EMBL" id="GHA65333.1"/>
    </source>
</evidence>
<dbReference type="EMBL" id="BMVN01000054">
    <property type="protein sequence ID" value="GHA65333.1"/>
    <property type="molecule type" value="Genomic_DNA"/>
</dbReference>
<feature type="region of interest" description="Disordered" evidence="1">
    <location>
        <begin position="1"/>
        <end position="70"/>
    </location>
</feature>
<accession>A0ABQ3D9S4</accession>